<organism evidence="1 2">
    <name type="scientific">Parafrankia colletiae</name>
    <dbReference type="NCBI Taxonomy" id="573497"/>
    <lineage>
        <taxon>Bacteria</taxon>
        <taxon>Bacillati</taxon>
        <taxon>Actinomycetota</taxon>
        <taxon>Actinomycetes</taxon>
        <taxon>Frankiales</taxon>
        <taxon>Frankiaceae</taxon>
        <taxon>Parafrankia</taxon>
    </lineage>
</organism>
<dbReference type="InterPro" id="IPR012348">
    <property type="entry name" value="RNR-like"/>
</dbReference>
<comment type="caution">
    <text evidence="1">The sequence shown here is derived from an EMBL/GenBank/DDBJ whole genome shotgun (WGS) entry which is preliminary data.</text>
</comment>
<dbReference type="Proteomes" id="UP000179627">
    <property type="component" value="Unassembled WGS sequence"/>
</dbReference>
<protein>
    <submittedName>
        <fullName evidence="1">VlmB-like protein</fullName>
    </submittedName>
</protein>
<dbReference type="SUPFAM" id="SSF47240">
    <property type="entry name" value="Ferritin-like"/>
    <property type="match status" value="1"/>
</dbReference>
<sequence>MATTVPREADWDQAPGLLDGASTLTLTTDDCGLAYWLSAVAQGTLAGRAETGHAPGAPTPEYMCRPGPLRDSLLIELGCRSVAEEQATRVLSYYVTHAPGIPELEFYATQLIDEARHSLVFRNHLVELGVPRERLAAAVEEVSADFTAAVIDPIIDFTLATVRDEGDFFGGVAIFAIIIEGVLAPAAELSERKWSRLDPAAGEIARGTSIDEIRHLTVASSIVRDRLAVDPEFRPRLLDILRRGRLLWDTVPDRAFVMHREELFQAGLAEHADLLADYEIWPGRRLLDTTPAERYETAERWTDEMARARMAYMGLDPAIIIGHQAGAR</sequence>
<dbReference type="InterPro" id="IPR009078">
    <property type="entry name" value="Ferritin-like_SF"/>
</dbReference>
<dbReference type="OrthoDB" id="3862142at2"/>
<accession>A0A1S1QEC2</accession>
<dbReference type="RefSeq" id="WP_071087290.1">
    <property type="nucleotide sequence ID" value="NZ_MBLM01000134.1"/>
</dbReference>
<dbReference type="AlphaFoldDB" id="A0A1S1QEC2"/>
<evidence type="ECO:0000313" key="2">
    <source>
        <dbReference type="Proteomes" id="UP000179627"/>
    </source>
</evidence>
<dbReference type="GO" id="GO:0016491">
    <property type="term" value="F:oxidoreductase activity"/>
    <property type="evidence" value="ECO:0007669"/>
    <property type="project" value="InterPro"/>
</dbReference>
<keyword evidence="2" id="KW-1185">Reference proteome</keyword>
<dbReference type="Gene3D" id="1.10.620.20">
    <property type="entry name" value="Ribonucleotide Reductase, subunit A"/>
    <property type="match status" value="1"/>
</dbReference>
<reference evidence="2" key="1">
    <citation type="submission" date="2016-07" db="EMBL/GenBank/DDBJ databases">
        <title>Sequence Frankia sp. strain CcI1.17.</title>
        <authorList>
            <person name="Ghodhbane-Gtari F."/>
            <person name="Swanson E."/>
            <person name="Gueddou A."/>
            <person name="Morris K."/>
            <person name="Hezbri K."/>
            <person name="Ktari A."/>
            <person name="Nouioui I."/>
            <person name="Abebe-Akele F."/>
            <person name="Simpson S."/>
            <person name="Thomas K."/>
            <person name="Gtari M."/>
            <person name="Tisa L.S."/>
            <person name="Hurst S."/>
        </authorList>
    </citation>
    <scope>NUCLEOTIDE SEQUENCE [LARGE SCALE GENOMIC DNA]</scope>
    <source>
        <strain evidence="2">Cc1.17</strain>
    </source>
</reference>
<proteinExistence type="predicted"/>
<dbReference type="EMBL" id="MBLM01000134">
    <property type="protein sequence ID" value="OHV33143.1"/>
    <property type="molecule type" value="Genomic_DNA"/>
</dbReference>
<gene>
    <name evidence="1" type="ORF">CC117_23480</name>
</gene>
<name>A0A1S1QEC2_9ACTN</name>
<evidence type="ECO:0000313" key="1">
    <source>
        <dbReference type="EMBL" id="OHV33143.1"/>
    </source>
</evidence>